<evidence type="ECO:0000256" key="4">
    <source>
        <dbReference type="ARBA" id="ARBA00022475"/>
    </source>
</evidence>
<evidence type="ECO:0000256" key="8">
    <source>
        <dbReference type="ARBA" id="ARBA00022777"/>
    </source>
</evidence>
<dbReference type="PANTHER" id="PTHR34220">
    <property type="entry name" value="SENSOR HISTIDINE KINASE YPDA"/>
    <property type="match status" value="1"/>
</dbReference>
<dbReference type="Gene3D" id="3.30.450.20">
    <property type="entry name" value="PAS domain"/>
    <property type="match status" value="1"/>
</dbReference>
<dbReference type="PROSITE" id="PS50885">
    <property type="entry name" value="HAMP"/>
    <property type="match status" value="1"/>
</dbReference>
<keyword evidence="11 13" id="KW-0472">Membrane</keyword>
<keyword evidence="10" id="KW-0902">Two-component regulatory system</keyword>
<evidence type="ECO:0000313" key="16">
    <source>
        <dbReference type="EMBL" id="TCL61087.1"/>
    </source>
</evidence>
<keyword evidence="8 16" id="KW-0418">Kinase</keyword>
<dbReference type="Pfam" id="PF02743">
    <property type="entry name" value="dCache_1"/>
    <property type="match status" value="1"/>
</dbReference>
<dbReference type="SMART" id="SM00304">
    <property type="entry name" value="HAMP"/>
    <property type="match status" value="1"/>
</dbReference>
<feature type="domain" description="HAMP" evidence="15">
    <location>
        <begin position="325"/>
        <end position="377"/>
    </location>
</feature>
<keyword evidence="6" id="KW-0808">Transferase</keyword>
<protein>
    <recommendedName>
        <fullName evidence="3">histidine kinase</fullName>
        <ecNumber evidence="3">2.7.13.3</ecNumber>
    </recommendedName>
</protein>
<dbReference type="SUPFAM" id="SSF158472">
    <property type="entry name" value="HAMP domain-like"/>
    <property type="match status" value="1"/>
</dbReference>
<dbReference type="AlphaFoldDB" id="A0A4V2QCP5"/>
<dbReference type="Pfam" id="PF02518">
    <property type="entry name" value="HATPase_c"/>
    <property type="match status" value="1"/>
</dbReference>
<dbReference type="InterPro" id="IPR033479">
    <property type="entry name" value="dCache_1"/>
</dbReference>
<dbReference type="Gene3D" id="3.30.565.10">
    <property type="entry name" value="Histidine kinase-like ATPase, C-terminal domain"/>
    <property type="match status" value="1"/>
</dbReference>
<feature type="transmembrane region" description="Helical" evidence="13">
    <location>
        <begin position="293"/>
        <end position="319"/>
    </location>
</feature>
<feature type="domain" description="Histidine kinase" evidence="14">
    <location>
        <begin position="487"/>
        <end position="591"/>
    </location>
</feature>
<dbReference type="InterPro" id="IPR010559">
    <property type="entry name" value="Sig_transdc_His_kin_internal"/>
</dbReference>
<dbReference type="Gene3D" id="6.10.340.10">
    <property type="match status" value="1"/>
</dbReference>
<evidence type="ECO:0000313" key="17">
    <source>
        <dbReference type="Proteomes" id="UP000295718"/>
    </source>
</evidence>
<dbReference type="SUPFAM" id="SSF55874">
    <property type="entry name" value="ATPase domain of HSP90 chaperone/DNA topoisomerase II/histidine kinase"/>
    <property type="match status" value="1"/>
</dbReference>
<dbReference type="GO" id="GO:0000155">
    <property type="term" value="F:phosphorelay sensor kinase activity"/>
    <property type="evidence" value="ECO:0007669"/>
    <property type="project" value="InterPro"/>
</dbReference>
<dbReference type="OrthoDB" id="9809348at2"/>
<comment type="caution">
    <text evidence="16">The sequence shown here is derived from an EMBL/GenBank/DDBJ whole genome shotgun (WGS) entry which is preliminary data.</text>
</comment>
<evidence type="ECO:0000256" key="6">
    <source>
        <dbReference type="ARBA" id="ARBA00022679"/>
    </source>
</evidence>
<keyword evidence="17" id="KW-1185">Reference proteome</keyword>
<dbReference type="Proteomes" id="UP000295718">
    <property type="component" value="Unassembled WGS sequence"/>
</dbReference>
<dbReference type="EMBL" id="SLUO01000001">
    <property type="protein sequence ID" value="TCL61087.1"/>
    <property type="molecule type" value="Genomic_DNA"/>
</dbReference>
<dbReference type="PROSITE" id="PS50109">
    <property type="entry name" value="HIS_KIN"/>
    <property type="match status" value="1"/>
</dbReference>
<organism evidence="16 17">
    <name type="scientific">Kineothrix alysoides</name>
    <dbReference type="NCBI Taxonomy" id="1469948"/>
    <lineage>
        <taxon>Bacteria</taxon>
        <taxon>Bacillati</taxon>
        <taxon>Bacillota</taxon>
        <taxon>Clostridia</taxon>
        <taxon>Lachnospirales</taxon>
        <taxon>Lachnospiraceae</taxon>
        <taxon>Kineothrix</taxon>
    </lineage>
</organism>
<dbReference type="InterPro" id="IPR050640">
    <property type="entry name" value="Bact_2-comp_sensor_kinase"/>
</dbReference>
<dbReference type="CDD" id="cd06225">
    <property type="entry name" value="HAMP"/>
    <property type="match status" value="1"/>
</dbReference>
<evidence type="ECO:0000256" key="3">
    <source>
        <dbReference type="ARBA" id="ARBA00012438"/>
    </source>
</evidence>
<name>A0A4V2QCP5_9FIRM</name>
<dbReference type="Pfam" id="PF06580">
    <property type="entry name" value="His_kinase"/>
    <property type="match status" value="1"/>
</dbReference>
<evidence type="ECO:0000256" key="2">
    <source>
        <dbReference type="ARBA" id="ARBA00004651"/>
    </source>
</evidence>
<evidence type="ECO:0000256" key="9">
    <source>
        <dbReference type="ARBA" id="ARBA00022989"/>
    </source>
</evidence>
<dbReference type="InterPro" id="IPR005467">
    <property type="entry name" value="His_kinase_dom"/>
</dbReference>
<evidence type="ECO:0000256" key="5">
    <source>
        <dbReference type="ARBA" id="ARBA00022553"/>
    </source>
</evidence>
<sequence length="601" mass="69137">MTEKGRTFYERAKRYIGRKSIQFTLELSFTIVAIICMTLIAVTLQKKFEIEMRETKIESTEQVIDQVRLNLENYLRSMMRISDAMYYATIKSKDISTDSLETEMNLLYEANKDNLVSVACFDIEGNLLGATPIDAVKQNANIAYQNWFVTANEELENFHFSLPHVQNLFDDSSHRYYWVISLSRIVELTSKGNNQRGVLLVDMNYSTIEQQFKKVNANTSLGYTYLLGKNGEIIYHPKQELIYSGLLQENNLEAMNYSDGSYQETFQGEKRVVIVKTIGYTGWKIVSVIPNTFFQMAVSGIQIFALFIIMLSVCILAFINQFVSRQIAKPIKNLEDSVREIESGNLDIQINEGGSYEIQELGRTIKSMVSQMRELMDDIVKEQEQKRKMELGALQSQINPHFLYNTLDTIVWMIETERYEEAITIVTQLASLFRISLSKGKTIISVKDEISHAQNYMNIQKIRYKNKFEVRYDIDEEVCKYATVKLIIQPLLENAIYYGMEFMDGEGIITLRAYMEDRVYIEVADNGLGIPKENVEQLLVENNQVQKRGSGVGILNVHQRIQLRFGEAYGLEIESEPDEGTCARICLPKILYEDLKDKGGE</sequence>
<dbReference type="STRING" id="1469948.GCA_000732725_02585"/>
<reference evidence="16 17" key="1">
    <citation type="submission" date="2019-03" db="EMBL/GenBank/DDBJ databases">
        <title>Genomic Encyclopedia of Type Strains, Phase IV (KMG-IV): sequencing the most valuable type-strain genomes for metagenomic binning, comparative biology and taxonomic classification.</title>
        <authorList>
            <person name="Goeker M."/>
        </authorList>
    </citation>
    <scope>NUCLEOTIDE SEQUENCE [LARGE SCALE GENOMIC DNA]</scope>
    <source>
        <strain evidence="16 17">DSM 100556</strain>
    </source>
</reference>
<evidence type="ECO:0000256" key="13">
    <source>
        <dbReference type="SAM" id="Phobius"/>
    </source>
</evidence>
<evidence type="ECO:0000256" key="11">
    <source>
        <dbReference type="ARBA" id="ARBA00023136"/>
    </source>
</evidence>
<feature type="coiled-coil region" evidence="12">
    <location>
        <begin position="358"/>
        <end position="385"/>
    </location>
</feature>
<dbReference type="InterPro" id="IPR004358">
    <property type="entry name" value="Sig_transdc_His_kin-like_C"/>
</dbReference>
<comment type="catalytic activity">
    <reaction evidence="1">
        <text>ATP + protein L-histidine = ADP + protein N-phospho-L-histidine.</text>
        <dbReference type="EC" id="2.7.13.3"/>
    </reaction>
</comment>
<dbReference type="SMART" id="SM00387">
    <property type="entry name" value="HATPase_c"/>
    <property type="match status" value="1"/>
</dbReference>
<dbReference type="InterPro" id="IPR003660">
    <property type="entry name" value="HAMP_dom"/>
</dbReference>
<dbReference type="InterPro" id="IPR003594">
    <property type="entry name" value="HATPase_dom"/>
</dbReference>
<evidence type="ECO:0000256" key="10">
    <source>
        <dbReference type="ARBA" id="ARBA00023012"/>
    </source>
</evidence>
<evidence type="ECO:0000256" key="1">
    <source>
        <dbReference type="ARBA" id="ARBA00000085"/>
    </source>
</evidence>
<keyword evidence="5" id="KW-0597">Phosphoprotein</keyword>
<dbReference type="PRINTS" id="PR00344">
    <property type="entry name" value="BCTRLSENSOR"/>
</dbReference>
<evidence type="ECO:0000256" key="12">
    <source>
        <dbReference type="SAM" id="Coils"/>
    </source>
</evidence>
<comment type="subcellular location">
    <subcellularLocation>
        <location evidence="2">Cell membrane</location>
        <topology evidence="2">Multi-pass membrane protein</topology>
    </subcellularLocation>
</comment>
<feature type="transmembrane region" description="Helical" evidence="13">
    <location>
        <begin position="21"/>
        <end position="44"/>
    </location>
</feature>
<keyword evidence="9 13" id="KW-1133">Transmembrane helix</keyword>
<evidence type="ECO:0000256" key="7">
    <source>
        <dbReference type="ARBA" id="ARBA00022692"/>
    </source>
</evidence>
<dbReference type="RefSeq" id="WP_031391263.1">
    <property type="nucleotide sequence ID" value="NZ_JPNB01000002.1"/>
</dbReference>
<accession>A0A4V2QCP5</accession>
<gene>
    <name evidence="16" type="ORF">EDD76_101184</name>
</gene>
<keyword evidence="4" id="KW-1003">Cell membrane</keyword>
<dbReference type="PANTHER" id="PTHR34220:SF7">
    <property type="entry name" value="SENSOR HISTIDINE KINASE YPDA"/>
    <property type="match status" value="1"/>
</dbReference>
<dbReference type="GO" id="GO:0005886">
    <property type="term" value="C:plasma membrane"/>
    <property type="evidence" value="ECO:0007669"/>
    <property type="project" value="UniProtKB-SubCell"/>
</dbReference>
<evidence type="ECO:0000259" key="14">
    <source>
        <dbReference type="PROSITE" id="PS50109"/>
    </source>
</evidence>
<dbReference type="InterPro" id="IPR036890">
    <property type="entry name" value="HATPase_C_sf"/>
</dbReference>
<keyword evidence="7 13" id="KW-0812">Transmembrane</keyword>
<keyword evidence="12" id="KW-0175">Coiled coil</keyword>
<proteinExistence type="predicted"/>
<dbReference type="CDD" id="cd12912">
    <property type="entry name" value="PDC2_MCP_like"/>
    <property type="match status" value="1"/>
</dbReference>
<dbReference type="EC" id="2.7.13.3" evidence="3"/>
<evidence type="ECO:0000259" key="15">
    <source>
        <dbReference type="PROSITE" id="PS50885"/>
    </source>
</evidence>
<dbReference type="Pfam" id="PF00672">
    <property type="entry name" value="HAMP"/>
    <property type="match status" value="1"/>
</dbReference>